<evidence type="ECO:0000313" key="2">
    <source>
        <dbReference type="Proteomes" id="UP000240325"/>
    </source>
</evidence>
<keyword evidence="2" id="KW-1185">Reference proteome</keyword>
<accession>A0A2H4UTR0</accession>
<protein>
    <submittedName>
        <fullName evidence="1">Uncharacterized protein</fullName>
    </submittedName>
</protein>
<organism evidence="1">
    <name type="scientific">Bodo saltans virus</name>
    <dbReference type="NCBI Taxonomy" id="2024608"/>
    <lineage>
        <taxon>Viruses</taxon>
        <taxon>Varidnaviria</taxon>
        <taxon>Bamfordvirae</taxon>
        <taxon>Nucleocytoviricota</taxon>
        <taxon>Megaviricetes</taxon>
        <taxon>Imitervirales</taxon>
        <taxon>Mimiviridae</taxon>
        <taxon>Klosneuvirinae</taxon>
        <taxon>Theiavirus</taxon>
        <taxon>Theiavirus salishense</taxon>
    </lineage>
</organism>
<gene>
    <name evidence="1" type="ORF">BMW23_0196</name>
</gene>
<dbReference type="Proteomes" id="UP000240325">
    <property type="component" value="Segment"/>
</dbReference>
<sequence>MGNNLLKTTNKMSINSDDKKVVLSIYPLQTSQKQVMREELTSKSKQEMQLVLYQPIKSLSIIEPIKKNTKQIKKNILTENNTEILKCKIYNVKENGNLMVCYIKNDINVLYEVDVGLYKDINLQVLLTIKKILKNKYIWIKDLPNKKYNFSRLKGYLCENDDSVEFVGTELEISDFLFKRKILKKLFCDRHLVFNDEYFVEF</sequence>
<name>A0A2H4UTR0_9VIRU</name>
<reference evidence="1" key="1">
    <citation type="journal article" date="2017" name="Elife">
        <title>The kinetoplastid-infecting Bodo saltans virus (BsV), a window into the most abundant giant viruses in the sea.</title>
        <authorList>
            <person name="Deeg C.M."/>
            <person name="Chow C.-E.T."/>
            <person name="Suttle C.A."/>
        </authorList>
    </citation>
    <scope>NUCLEOTIDE SEQUENCE</scope>
    <source>
        <strain evidence="1">NG1</strain>
    </source>
</reference>
<evidence type="ECO:0000313" key="1">
    <source>
        <dbReference type="EMBL" id="ATZ80254.1"/>
    </source>
</evidence>
<dbReference type="EMBL" id="MF782455">
    <property type="protein sequence ID" value="ATZ80254.1"/>
    <property type="molecule type" value="Genomic_DNA"/>
</dbReference>
<proteinExistence type="predicted"/>